<dbReference type="KEGG" id="salq:SYNTR_1390"/>
<keyword evidence="21" id="KW-1185">Reference proteome</keyword>
<keyword evidence="5 20" id="KW-0808">Transferase</keyword>
<dbReference type="InterPro" id="IPR000829">
    <property type="entry name" value="DAGK"/>
</dbReference>
<evidence type="ECO:0000256" key="2">
    <source>
        <dbReference type="ARBA" id="ARBA00005967"/>
    </source>
</evidence>
<dbReference type="Pfam" id="PF01219">
    <property type="entry name" value="DAGK_prokar"/>
    <property type="match status" value="1"/>
</dbReference>
<protein>
    <submittedName>
        <fullName evidence="20">Diacylglycerol kinase</fullName>
        <ecNumber evidence="20">2.7.1.107</ecNumber>
    </submittedName>
</protein>
<dbReference type="PROSITE" id="PS01069">
    <property type="entry name" value="DAGK_PROKAR"/>
    <property type="match status" value="1"/>
</dbReference>
<evidence type="ECO:0000256" key="17">
    <source>
        <dbReference type="PIRSR" id="PIRSR600829-3"/>
    </source>
</evidence>
<keyword evidence="6 19" id="KW-0812">Transmembrane</keyword>
<keyword evidence="3" id="KW-1003">Cell membrane</keyword>
<keyword evidence="7 17" id="KW-0547">Nucleotide-binding</keyword>
<keyword evidence="18" id="KW-0460">Magnesium</keyword>
<evidence type="ECO:0000256" key="3">
    <source>
        <dbReference type="ARBA" id="ARBA00022475"/>
    </source>
</evidence>
<dbReference type="GO" id="GO:0004143">
    <property type="term" value="F:ATP-dependent diacylglycerol kinase activity"/>
    <property type="evidence" value="ECO:0007669"/>
    <property type="project" value="UniProtKB-EC"/>
</dbReference>
<dbReference type="GO" id="GO:0008654">
    <property type="term" value="P:phospholipid biosynthetic process"/>
    <property type="evidence" value="ECO:0007669"/>
    <property type="project" value="UniProtKB-KW"/>
</dbReference>
<dbReference type="CDD" id="cd14265">
    <property type="entry name" value="UDPK_IM_like"/>
    <property type="match status" value="1"/>
</dbReference>
<keyword evidence="18" id="KW-0479">Metal-binding</keyword>
<evidence type="ECO:0000256" key="4">
    <source>
        <dbReference type="ARBA" id="ARBA00022516"/>
    </source>
</evidence>
<dbReference type="GO" id="GO:0046872">
    <property type="term" value="F:metal ion binding"/>
    <property type="evidence" value="ECO:0007669"/>
    <property type="project" value="UniProtKB-KW"/>
</dbReference>
<accession>A0A6I6DIF0</accession>
<evidence type="ECO:0000313" key="20">
    <source>
        <dbReference type="EMBL" id="QGT99983.1"/>
    </source>
</evidence>
<reference evidence="21" key="1">
    <citation type="journal article" date="2019" name="Microbiology">
        <title>Complete Genome Sequence of an Uncultured Bacterium of the Candidate Phylum Bipolaricaulota.</title>
        <authorList>
            <person name="Kadnikov V.V."/>
            <person name="Mardanov A.V."/>
            <person name="Beletsky A.V."/>
            <person name="Frank Y.A."/>
            <person name="Karnachuk O.V."/>
            <person name="Ravin N.V."/>
        </authorList>
    </citation>
    <scope>NUCLEOTIDE SEQUENCE [LARGE SCALE GENOMIC DNA]</scope>
</reference>
<dbReference type="EMBL" id="CP046457">
    <property type="protein sequence ID" value="QGT99983.1"/>
    <property type="molecule type" value="Genomic_DNA"/>
</dbReference>
<keyword evidence="8 20" id="KW-0418">Kinase</keyword>
<feature type="active site" description="Proton acceptor" evidence="15">
    <location>
        <position position="65"/>
    </location>
</feature>
<feature type="transmembrane region" description="Helical" evidence="19">
    <location>
        <begin position="29"/>
        <end position="46"/>
    </location>
</feature>
<evidence type="ECO:0000256" key="12">
    <source>
        <dbReference type="ARBA" id="ARBA00023136"/>
    </source>
</evidence>
<sequence>MGKRSLKQRFSDAFSGLLYTIVSQRNMKIHLLVAIVVVFFALFLGVSKIEWGILILTIFIVLIAETINTSLEKTVDLITNKYHPLAGLVKNIAAGAVLLAAINAVIIGFIIFIPYILK</sequence>
<keyword evidence="13" id="KW-0594">Phospholipid biosynthesis</keyword>
<feature type="transmembrane region" description="Helical" evidence="19">
    <location>
        <begin position="52"/>
        <end position="71"/>
    </location>
</feature>
<keyword evidence="11" id="KW-0443">Lipid metabolism</keyword>
<evidence type="ECO:0000256" key="15">
    <source>
        <dbReference type="PIRSR" id="PIRSR600829-1"/>
    </source>
</evidence>
<evidence type="ECO:0000256" key="6">
    <source>
        <dbReference type="ARBA" id="ARBA00022692"/>
    </source>
</evidence>
<dbReference type="OrthoDB" id="9789934at2"/>
<feature type="binding site" evidence="18">
    <location>
        <position position="72"/>
    </location>
    <ligand>
        <name>a divalent metal cation</name>
        <dbReference type="ChEBI" id="CHEBI:60240"/>
    </ligand>
</feature>
<evidence type="ECO:0000256" key="19">
    <source>
        <dbReference type="SAM" id="Phobius"/>
    </source>
</evidence>
<dbReference type="PANTHER" id="PTHR34299:SF1">
    <property type="entry name" value="DIACYLGLYCEROL KINASE"/>
    <property type="match status" value="1"/>
</dbReference>
<keyword evidence="12 19" id="KW-0472">Membrane</keyword>
<comment type="subcellular location">
    <subcellularLocation>
        <location evidence="1">Cell membrane</location>
        <topology evidence="1">Multi-pass membrane protein</topology>
    </subcellularLocation>
</comment>
<evidence type="ECO:0000256" key="13">
    <source>
        <dbReference type="ARBA" id="ARBA00023209"/>
    </source>
</evidence>
<name>A0A6I6DIF0_9FIRM</name>
<evidence type="ECO:0000313" key="21">
    <source>
        <dbReference type="Proteomes" id="UP000426444"/>
    </source>
</evidence>
<organism evidence="20 21">
    <name type="scientific">Candidatus Syntrophocurvum alkaliphilum</name>
    <dbReference type="NCBI Taxonomy" id="2293317"/>
    <lineage>
        <taxon>Bacteria</taxon>
        <taxon>Bacillati</taxon>
        <taxon>Bacillota</taxon>
        <taxon>Clostridia</taxon>
        <taxon>Eubacteriales</taxon>
        <taxon>Syntrophomonadaceae</taxon>
        <taxon>Candidatus Syntrophocurvum</taxon>
    </lineage>
</organism>
<evidence type="ECO:0000256" key="5">
    <source>
        <dbReference type="ARBA" id="ARBA00022679"/>
    </source>
</evidence>
<dbReference type="InterPro" id="IPR036945">
    <property type="entry name" value="DAGK_sf"/>
</dbReference>
<gene>
    <name evidence="20" type="ORF">SYNTR_1390</name>
</gene>
<dbReference type="PANTHER" id="PTHR34299">
    <property type="entry name" value="DIACYLGLYCEROL KINASE"/>
    <property type="match status" value="1"/>
</dbReference>
<dbReference type="GO" id="GO:0005886">
    <property type="term" value="C:plasma membrane"/>
    <property type="evidence" value="ECO:0007669"/>
    <property type="project" value="UniProtKB-SubCell"/>
</dbReference>
<evidence type="ECO:0000256" key="1">
    <source>
        <dbReference type="ARBA" id="ARBA00004651"/>
    </source>
</evidence>
<keyword evidence="14" id="KW-1208">Phospholipid metabolism</keyword>
<dbReference type="EC" id="2.7.1.107" evidence="20"/>
<keyword evidence="9 17" id="KW-0067">ATP-binding</keyword>
<dbReference type="Gene3D" id="1.10.287.3610">
    <property type="match status" value="1"/>
</dbReference>
<feature type="binding site" evidence="17">
    <location>
        <position position="72"/>
    </location>
    <ligand>
        <name>ATP</name>
        <dbReference type="ChEBI" id="CHEBI:30616"/>
    </ligand>
</feature>
<dbReference type="GO" id="GO:0005524">
    <property type="term" value="F:ATP binding"/>
    <property type="evidence" value="ECO:0007669"/>
    <property type="project" value="UniProtKB-KW"/>
</dbReference>
<proteinExistence type="inferred from homology"/>
<dbReference type="Proteomes" id="UP000426444">
    <property type="component" value="Chromosome"/>
</dbReference>
<evidence type="ECO:0000256" key="7">
    <source>
        <dbReference type="ARBA" id="ARBA00022741"/>
    </source>
</evidence>
<evidence type="ECO:0000256" key="18">
    <source>
        <dbReference type="PIRSR" id="PIRSR600829-4"/>
    </source>
</evidence>
<feature type="transmembrane region" description="Helical" evidence="19">
    <location>
        <begin position="92"/>
        <end position="117"/>
    </location>
</feature>
<evidence type="ECO:0000256" key="10">
    <source>
        <dbReference type="ARBA" id="ARBA00022989"/>
    </source>
</evidence>
<evidence type="ECO:0000256" key="11">
    <source>
        <dbReference type="ARBA" id="ARBA00023098"/>
    </source>
</evidence>
<keyword evidence="4" id="KW-0444">Lipid biosynthesis</keyword>
<comment type="similarity">
    <text evidence="2">Belongs to the bacterial diacylglycerol kinase family.</text>
</comment>
<dbReference type="AlphaFoldDB" id="A0A6I6DIF0"/>
<evidence type="ECO:0000256" key="16">
    <source>
        <dbReference type="PIRSR" id="PIRSR600829-2"/>
    </source>
</evidence>
<keyword evidence="10 19" id="KW-1133">Transmembrane helix</keyword>
<comment type="cofactor">
    <cofactor evidence="18">
        <name>Mg(2+)</name>
        <dbReference type="ChEBI" id="CHEBI:18420"/>
    </cofactor>
    <text evidence="18">Mn(2+), Zn(2+), Cd(2+) and Co(2+) support activity to lesser extents.</text>
</comment>
<evidence type="ECO:0000256" key="8">
    <source>
        <dbReference type="ARBA" id="ARBA00022777"/>
    </source>
</evidence>
<evidence type="ECO:0000256" key="14">
    <source>
        <dbReference type="ARBA" id="ARBA00023264"/>
    </source>
</evidence>
<dbReference type="RefSeq" id="WP_156203822.1">
    <property type="nucleotide sequence ID" value="NZ_CP046457.1"/>
</dbReference>
<feature type="binding site" evidence="16">
    <location>
        <position position="65"/>
    </location>
    <ligand>
        <name>substrate</name>
    </ligand>
</feature>
<evidence type="ECO:0000256" key="9">
    <source>
        <dbReference type="ARBA" id="ARBA00022840"/>
    </source>
</evidence>
<dbReference type="InterPro" id="IPR033717">
    <property type="entry name" value="UDPK"/>
</dbReference>